<dbReference type="SMART" id="SM00184">
    <property type="entry name" value="RING"/>
    <property type="match status" value="1"/>
</dbReference>
<dbReference type="Proteomes" id="UP001634394">
    <property type="component" value="Unassembled WGS sequence"/>
</dbReference>
<dbReference type="SUPFAM" id="SSF57850">
    <property type="entry name" value="RING/U-box"/>
    <property type="match status" value="1"/>
</dbReference>
<keyword evidence="2 4" id="KW-0863">Zinc-finger</keyword>
<dbReference type="InterPro" id="IPR017907">
    <property type="entry name" value="Znf_RING_CS"/>
</dbReference>
<proteinExistence type="predicted"/>
<dbReference type="Gene3D" id="3.30.40.10">
    <property type="entry name" value="Zinc/RING finger domain, C3HC4 (zinc finger)"/>
    <property type="match status" value="1"/>
</dbReference>
<organism evidence="7 8">
    <name type="scientific">Sinanodonta woodiana</name>
    <name type="common">Chinese pond mussel</name>
    <name type="synonym">Anodonta woodiana</name>
    <dbReference type="NCBI Taxonomy" id="1069815"/>
    <lineage>
        <taxon>Eukaryota</taxon>
        <taxon>Metazoa</taxon>
        <taxon>Spiralia</taxon>
        <taxon>Lophotrochozoa</taxon>
        <taxon>Mollusca</taxon>
        <taxon>Bivalvia</taxon>
        <taxon>Autobranchia</taxon>
        <taxon>Heteroconchia</taxon>
        <taxon>Palaeoheterodonta</taxon>
        <taxon>Unionida</taxon>
        <taxon>Unionoidea</taxon>
        <taxon>Unionidae</taxon>
        <taxon>Unioninae</taxon>
        <taxon>Sinanodonta</taxon>
    </lineage>
</organism>
<comment type="caution">
    <text evidence="7">The sequence shown here is derived from an EMBL/GenBank/DDBJ whole genome shotgun (WGS) entry which is preliminary data.</text>
</comment>
<keyword evidence="8" id="KW-1185">Reference proteome</keyword>
<reference evidence="7 8" key="1">
    <citation type="submission" date="2024-11" db="EMBL/GenBank/DDBJ databases">
        <title>Chromosome-level genome assembly of the freshwater bivalve Anodonta woodiana.</title>
        <authorList>
            <person name="Chen X."/>
        </authorList>
    </citation>
    <scope>NUCLEOTIDE SEQUENCE [LARGE SCALE GENOMIC DNA]</scope>
    <source>
        <strain evidence="7">MN2024</strain>
        <tissue evidence="7">Gills</tissue>
    </source>
</reference>
<feature type="domain" description="RING-type" evidence="5">
    <location>
        <begin position="16"/>
        <end position="62"/>
    </location>
</feature>
<dbReference type="AlphaFoldDB" id="A0ABD3W303"/>
<dbReference type="SUPFAM" id="SSF50969">
    <property type="entry name" value="YVTN repeat-like/Quinoprotein amine dehydrogenase"/>
    <property type="match status" value="1"/>
</dbReference>
<evidence type="ECO:0000256" key="3">
    <source>
        <dbReference type="ARBA" id="ARBA00022833"/>
    </source>
</evidence>
<dbReference type="PANTHER" id="PTHR25462">
    <property type="entry name" value="BONUS, ISOFORM C-RELATED"/>
    <property type="match status" value="1"/>
</dbReference>
<dbReference type="InterPro" id="IPR000315">
    <property type="entry name" value="Znf_B-box"/>
</dbReference>
<feature type="domain" description="B box-type" evidence="6">
    <location>
        <begin position="117"/>
        <end position="151"/>
    </location>
</feature>
<accession>A0ABD3W303</accession>
<dbReference type="PANTHER" id="PTHR25462:SF296">
    <property type="entry name" value="MEIOTIC P26, ISOFORM F"/>
    <property type="match status" value="1"/>
</dbReference>
<gene>
    <name evidence="7" type="ORF">ACJMK2_041099</name>
</gene>
<dbReference type="PROSITE" id="PS50089">
    <property type="entry name" value="ZF_RING_2"/>
    <property type="match status" value="1"/>
</dbReference>
<keyword evidence="3" id="KW-0862">Zinc</keyword>
<evidence type="ECO:0000256" key="2">
    <source>
        <dbReference type="ARBA" id="ARBA00022771"/>
    </source>
</evidence>
<evidence type="ECO:0000259" key="5">
    <source>
        <dbReference type="PROSITE" id="PS50089"/>
    </source>
</evidence>
<evidence type="ECO:0000313" key="7">
    <source>
        <dbReference type="EMBL" id="KAL3868272.1"/>
    </source>
</evidence>
<dbReference type="PROSITE" id="PS00518">
    <property type="entry name" value="ZF_RING_1"/>
    <property type="match status" value="1"/>
</dbReference>
<dbReference type="PROSITE" id="PS50119">
    <property type="entry name" value="ZF_BBOX"/>
    <property type="match status" value="1"/>
</dbReference>
<sequence length="622" mass="71031">MAERLVQNISADYLTCVICCGQYEDPRKFPCEHSYCLKCITNYIEKNLRRSGQSKLICPICREITIDLPVDDSLDSWIYEQLPQDSLVVSLTETLNLHLRRLSDSPEDDFSIKEAKGKYEICDKHPGKEQDVFCSEHEIAICSECAWRYHHGKECICSPLEEVVSKRTEALSSLLNKQCVEAKKHLEETSLKVRQDTMSSFDKINESFQQFCNAFNDRVETTKKLALVALDSQAKKALQVDLQWGTEMLKRLQEDASSSRFSLDIITTMWRKAADFEENIKIFRDELEEKAAPEIDRGKKRLENLVREFFKILSDHGDDQSSDDWTLVENREEITEENVTDYRRFAMSETNTNAETIQYRESNFSARRDGEKVNMLSSVSVIGTTGIVVVDQVNRKIKKFKLPEGLYLDELVLSEELEPNQVSILLDSSDAAVTVWEDRRVFILGTDPTLSIKSIIFLDFEAFGVCSPSHNYLALSSVRSQMVALVSIEDYEVSPKFKPKKRQRLKKGPFPYRMTANKGRVIVADKRKKEVSCINVNSSVVWTKSLTVPCKDVCVMGDNIFVSLAEGKGMGCIRDDGFGQFTPFETETPIHRPWALSGIKDCLVVTEEFPSSIVHVFVKEYN</sequence>
<dbReference type="EMBL" id="JBJQND010000008">
    <property type="protein sequence ID" value="KAL3868272.1"/>
    <property type="molecule type" value="Genomic_DNA"/>
</dbReference>
<keyword evidence="1" id="KW-0479">Metal-binding</keyword>
<dbReference type="CDD" id="cd19756">
    <property type="entry name" value="Bbox2"/>
    <property type="match status" value="1"/>
</dbReference>
<evidence type="ECO:0000313" key="8">
    <source>
        <dbReference type="Proteomes" id="UP001634394"/>
    </source>
</evidence>
<dbReference type="SUPFAM" id="SSF57845">
    <property type="entry name" value="B-box zinc-binding domain"/>
    <property type="match status" value="1"/>
</dbReference>
<dbReference type="InterPro" id="IPR011044">
    <property type="entry name" value="Quino_amine_DH_bsu"/>
</dbReference>
<dbReference type="Pfam" id="PF13445">
    <property type="entry name" value="zf-RING_UBOX"/>
    <property type="match status" value="1"/>
</dbReference>
<protein>
    <submittedName>
        <fullName evidence="7">Uncharacterized protein</fullName>
    </submittedName>
</protein>
<dbReference type="InterPro" id="IPR027370">
    <property type="entry name" value="Znf-RING_euk"/>
</dbReference>
<evidence type="ECO:0000256" key="1">
    <source>
        <dbReference type="ARBA" id="ARBA00022723"/>
    </source>
</evidence>
<dbReference type="Gene3D" id="3.30.160.60">
    <property type="entry name" value="Classic Zinc Finger"/>
    <property type="match status" value="1"/>
</dbReference>
<evidence type="ECO:0000259" key="6">
    <source>
        <dbReference type="PROSITE" id="PS50119"/>
    </source>
</evidence>
<evidence type="ECO:0000256" key="4">
    <source>
        <dbReference type="PROSITE-ProRule" id="PRU00024"/>
    </source>
</evidence>
<dbReference type="GO" id="GO:0008270">
    <property type="term" value="F:zinc ion binding"/>
    <property type="evidence" value="ECO:0007669"/>
    <property type="project" value="UniProtKB-KW"/>
</dbReference>
<dbReference type="InterPro" id="IPR013083">
    <property type="entry name" value="Znf_RING/FYVE/PHD"/>
</dbReference>
<name>A0ABD3W303_SINWO</name>
<dbReference type="InterPro" id="IPR001841">
    <property type="entry name" value="Znf_RING"/>
</dbReference>
<dbReference type="InterPro" id="IPR047153">
    <property type="entry name" value="TRIM45/56/19-like"/>
</dbReference>